<name>A0A5R8WK85_9BACT</name>
<proteinExistence type="predicted"/>
<evidence type="ECO:0000313" key="3">
    <source>
        <dbReference type="Proteomes" id="UP000305517"/>
    </source>
</evidence>
<dbReference type="OrthoDB" id="5442117at2"/>
<keyword evidence="3" id="KW-1185">Reference proteome</keyword>
<feature type="chain" id="PRO_5024284849" evidence="1">
    <location>
        <begin position="19"/>
        <end position="198"/>
    </location>
</feature>
<dbReference type="AlphaFoldDB" id="A0A5R8WK85"/>
<sequence>MRLICLLFPTILALPVAAQHSPSTKTKAAAAPASANAKVVTPAPAPLPPSPQKLDLHYGFRGVGLEADSAAVQGLSYDRHDNGLTYCHRDTDSLSWAGAAVDAPKYAFYRGKLLTLSFSTKGAANSHAVLARLQALYGPGEQKGNGQLRFTWRGEKALLRYEESSTNNNAVITLTSLPLTIKRQQDVSGVIEQTAANH</sequence>
<dbReference type="RefSeq" id="WP_138080852.1">
    <property type="nucleotide sequence ID" value="NZ_VAJM01000014.1"/>
</dbReference>
<dbReference type="EMBL" id="VAJM01000014">
    <property type="protein sequence ID" value="TLM89142.1"/>
    <property type="molecule type" value="Genomic_DNA"/>
</dbReference>
<keyword evidence="1" id="KW-0732">Signal</keyword>
<evidence type="ECO:0000256" key="1">
    <source>
        <dbReference type="SAM" id="SignalP"/>
    </source>
</evidence>
<reference evidence="2 3" key="1">
    <citation type="submission" date="2019-05" db="EMBL/GenBank/DDBJ databases">
        <title>Hymenobacter edaphi sp. nov., isolated from abandoned arsenic-contaminated farmland soil.</title>
        <authorList>
            <person name="Nie L."/>
        </authorList>
    </citation>
    <scope>NUCLEOTIDE SEQUENCE [LARGE SCALE GENOMIC DNA]</scope>
    <source>
        <strain evidence="2 3">1-3-3-8</strain>
    </source>
</reference>
<comment type="caution">
    <text evidence="2">The sequence shown here is derived from an EMBL/GenBank/DDBJ whole genome shotgun (WGS) entry which is preliminary data.</text>
</comment>
<evidence type="ECO:0000313" key="2">
    <source>
        <dbReference type="EMBL" id="TLM89142.1"/>
    </source>
</evidence>
<organism evidence="2 3">
    <name type="scientific">Hymenobacter jeollabukensis</name>
    <dbReference type="NCBI Taxonomy" id="2025313"/>
    <lineage>
        <taxon>Bacteria</taxon>
        <taxon>Pseudomonadati</taxon>
        <taxon>Bacteroidota</taxon>
        <taxon>Cytophagia</taxon>
        <taxon>Cytophagales</taxon>
        <taxon>Hymenobacteraceae</taxon>
        <taxon>Hymenobacter</taxon>
    </lineage>
</organism>
<gene>
    <name evidence="2" type="ORF">FDY95_21465</name>
</gene>
<accession>A0A5R8WK85</accession>
<protein>
    <submittedName>
        <fullName evidence="2">Uncharacterized protein</fullName>
    </submittedName>
</protein>
<feature type="signal peptide" evidence="1">
    <location>
        <begin position="1"/>
        <end position="18"/>
    </location>
</feature>
<dbReference type="Proteomes" id="UP000305517">
    <property type="component" value="Unassembled WGS sequence"/>
</dbReference>